<accession>A0A161X011</accession>
<evidence type="ECO:0000256" key="1">
    <source>
        <dbReference type="SAM" id="MobiDB-lite"/>
    </source>
</evidence>
<sequence>MMKENRSPRKSKVVLGSDFTEEYFKKMGTIDFGSMKENMFPSRLTSLSSSKSKPCDNTLSMRRSVLSPICPNTLLSGSSRTPLHFQSELKNKGKGLKLSGKKRTVEQSPNCEQSLLF</sequence>
<evidence type="ECO:0000313" key="2">
    <source>
        <dbReference type="EMBL" id="WOG86564.1"/>
    </source>
</evidence>
<organism evidence="2 3">
    <name type="scientific">Daucus carota subsp. sativus</name>
    <name type="common">Carrot</name>
    <dbReference type="NCBI Taxonomy" id="79200"/>
    <lineage>
        <taxon>Eukaryota</taxon>
        <taxon>Viridiplantae</taxon>
        <taxon>Streptophyta</taxon>
        <taxon>Embryophyta</taxon>
        <taxon>Tracheophyta</taxon>
        <taxon>Spermatophyta</taxon>
        <taxon>Magnoliopsida</taxon>
        <taxon>eudicotyledons</taxon>
        <taxon>Gunneridae</taxon>
        <taxon>Pentapetalae</taxon>
        <taxon>asterids</taxon>
        <taxon>campanulids</taxon>
        <taxon>Apiales</taxon>
        <taxon>Apiaceae</taxon>
        <taxon>Apioideae</taxon>
        <taxon>Scandiceae</taxon>
        <taxon>Daucinae</taxon>
        <taxon>Daucus</taxon>
        <taxon>Daucus sect. Daucus</taxon>
    </lineage>
</organism>
<dbReference type="Proteomes" id="UP000077755">
    <property type="component" value="Chromosome 2"/>
</dbReference>
<dbReference type="Gramene" id="KZN04335">
    <property type="protein sequence ID" value="KZN04335"/>
    <property type="gene ID" value="DCAR_005172"/>
</dbReference>
<protein>
    <submittedName>
        <fullName evidence="2">Uncharacterized protein</fullName>
    </submittedName>
</protein>
<gene>
    <name evidence="2" type="ORF">DCAR_0205778</name>
</gene>
<dbReference type="EMBL" id="CP093344">
    <property type="protein sequence ID" value="WOG86564.1"/>
    <property type="molecule type" value="Genomic_DNA"/>
</dbReference>
<keyword evidence="3" id="KW-1185">Reference proteome</keyword>
<proteinExistence type="predicted"/>
<name>A0A161X011_DAUCS</name>
<feature type="region of interest" description="Disordered" evidence="1">
    <location>
        <begin position="94"/>
        <end position="117"/>
    </location>
</feature>
<feature type="compositionally biased region" description="Polar residues" evidence="1">
    <location>
        <begin position="106"/>
        <end position="117"/>
    </location>
</feature>
<reference evidence="2" key="1">
    <citation type="journal article" date="2016" name="Nat. Genet.">
        <title>A high-quality carrot genome assembly provides new insights into carotenoid accumulation and asterid genome evolution.</title>
        <authorList>
            <person name="Iorizzo M."/>
            <person name="Ellison S."/>
            <person name="Senalik D."/>
            <person name="Zeng P."/>
            <person name="Satapoomin P."/>
            <person name="Huang J."/>
            <person name="Bowman M."/>
            <person name="Iovene M."/>
            <person name="Sanseverino W."/>
            <person name="Cavagnaro P."/>
            <person name="Yildiz M."/>
            <person name="Macko-Podgorni A."/>
            <person name="Moranska E."/>
            <person name="Grzebelus E."/>
            <person name="Grzebelus D."/>
            <person name="Ashrafi H."/>
            <person name="Zheng Z."/>
            <person name="Cheng S."/>
            <person name="Spooner D."/>
            <person name="Van Deynze A."/>
            <person name="Simon P."/>
        </authorList>
    </citation>
    <scope>NUCLEOTIDE SEQUENCE</scope>
    <source>
        <tissue evidence="2">Leaf</tissue>
    </source>
</reference>
<reference evidence="2" key="2">
    <citation type="submission" date="2022-03" db="EMBL/GenBank/DDBJ databases">
        <title>Draft title - Genomic analysis of global carrot germplasm unveils the trajectory of domestication and the origin of high carotenoid orange carrot.</title>
        <authorList>
            <person name="Iorizzo M."/>
            <person name="Ellison S."/>
            <person name="Senalik D."/>
            <person name="Macko-Podgorni A."/>
            <person name="Grzebelus D."/>
            <person name="Bostan H."/>
            <person name="Rolling W."/>
            <person name="Curaba J."/>
            <person name="Simon P."/>
        </authorList>
    </citation>
    <scope>NUCLEOTIDE SEQUENCE</scope>
    <source>
        <tissue evidence="2">Leaf</tissue>
    </source>
</reference>
<evidence type="ECO:0000313" key="3">
    <source>
        <dbReference type="Proteomes" id="UP000077755"/>
    </source>
</evidence>
<dbReference type="AlphaFoldDB" id="A0A161X011"/>